<evidence type="ECO:0000256" key="1">
    <source>
        <dbReference type="SAM" id="MobiDB-lite"/>
    </source>
</evidence>
<name>A0A2S8BG76_9MYCO</name>
<accession>A0A2S8BG76</accession>
<sequence>MVNLVTVPGRELMKVGRYDLSTGPFEVTPERIQDTIKAHEAGVLRKPVVRLGHNDARFSGDPAVGWVDNVRASEDGTTLYGDLVGVPQWLADIMPSAYPSLSIEGMYDYTAPDGSEHPFILTGLALLGATAPGIDSLQSVQDVAKLYGVDDVAVAAAVGQIGGTAVKFTVEASTYRDRTSAKEPWGDVDYADPGYLDENDQPAEPGHGVKRYPLNDRDHVKSAWDFINQKKNAKLYTAEQLAHVKGAIESAAKKFGIQIEAAAASEEKGSIVALPEKLAAALGIDASADEDAISAAWDAHVAAAEQAKSELVAASAPPEGVVQLDKSQYDDLIVKAEAGQRAEARQIAEDRERTVMAAIKDGRISPASKADWIKALEVDPGGHNKTALASLKPGLIPVSELGHNRPDDEAEPADRGLESVHDRVMASLGLSTKKGVN</sequence>
<comment type="caution">
    <text evidence="2">The sequence shown here is derived from an EMBL/GenBank/DDBJ whole genome shotgun (WGS) entry which is preliminary data.</text>
</comment>
<organism evidence="2 3">
    <name type="scientific">Mycobacterium talmoniae</name>
    <dbReference type="NCBI Taxonomy" id="1858794"/>
    <lineage>
        <taxon>Bacteria</taxon>
        <taxon>Bacillati</taxon>
        <taxon>Actinomycetota</taxon>
        <taxon>Actinomycetes</taxon>
        <taxon>Mycobacteriales</taxon>
        <taxon>Mycobacteriaceae</taxon>
        <taxon>Mycobacterium</taxon>
    </lineage>
</organism>
<dbReference type="Proteomes" id="UP000238296">
    <property type="component" value="Unassembled WGS sequence"/>
</dbReference>
<feature type="region of interest" description="Disordered" evidence="1">
    <location>
        <begin position="399"/>
        <end position="418"/>
    </location>
</feature>
<evidence type="ECO:0008006" key="4">
    <source>
        <dbReference type="Google" id="ProtNLM"/>
    </source>
</evidence>
<proteinExistence type="predicted"/>
<evidence type="ECO:0000313" key="2">
    <source>
        <dbReference type="EMBL" id="PQM45673.1"/>
    </source>
</evidence>
<dbReference type="AlphaFoldDB" id="A0A2S8BG76"/>
<evidence type="ECO:0000313" key="3">
    <source>
        <dbReference type="Proteomes" id="UP000238296"/>
    </source>
</evidence>
<reference evidence="2 3" key="1">
    <citation type="journal article" date="2017" name="Int. J. Syst. Evol. Microbiol.">
        <title>Mycobacterium talmoniae sp. nov., a slowly growing mycobacterium isolated from human respiratory samples.</title>
        <authorList>
            <person name="Davidson R.M."/>
            <person name="DeGroote M.A."/>
            <person name="Marola J.L."/>
            <person name="Buss S."/>
            <person name="Jones V."/>
            <person name="McNeil M.R."/>
            <person name="Freifeld A.G."/>
            <person name="Elaine Epperson L."/>
            <person name="Hasan N.A."/>
            <person name="Jackson M."/>
            <person name="Iwen P.C."/>
            <person name="Salfinger M."/>
            <person name="Strong M."/>
        </authorList>
    </citation>
    <scope>NUCLEOTIDE SEQUENCE [LARGE SCALE GENOMIC DNA]</scope>
    <source>
        <strain evidence="2 3">ATCC BAA-2683</strain>
    </source>
</reference>
<dbReference type="EMBL" id="PPEA01000601">
    <property type="protein sequence ID" value="PQM45673.1"/>
    <property type="molecule type" value="Genomic_DNA"/>
</dbReference>
<dbReference type="Pfam" id="PF10123">
    <property type="entry name" value="Mu-like_Pro"/>
    <property type="match status" value="1"/>
</dbReference>
<protein>
    <recommendedName>
        <fullName evidence="4">Capsid maturation protease</fullName>
    </recommendedName>
</protein>
<dbReference type="InterPro" id="IPR046489">
    <property type="entry name" value="DUF6582"/>
</dbReference>
<feature type="region of interest" description="Disordered" evidence="1">
    <location>
        <begin position="191"/>
        <end position="213"/>
    </location>
</feature>
<dbReference type="Pfam" id="PF20223">
    <property type="entry name" value="DUF6582"/>
    <property type="match status" value="1"/>
</dbReference>
<dbReference type="InterPro" id="IPR012106">
    <property type="entry name" value="Phage_Mu_Gp1"/>
</dbReference>
<feature type="compositionally biased region" description="Basic and acidic residues" evidence="1">
    <location>
        <begin position="402"/>
        <end position="418"/>
    </location>
</feature>
<gene>
    <name evidence="2" type="ORF">C1Y40_04117</name>
</gene>